<dbReference type="AlphaFoldDB" id="A0A2S5SSE7"/>
<dbReference type="Proteomes" id="UP000238605">
    <property type="component" value="Unassembled WGS sequence"/>
</dbReference>
<keyword evidence="3" id="KW-1185">Reference proteome</keyword>
<dbReference type="PANTHER" id="PTHR46660">
    <property type="match status" value="1"/>
</dbReference>
<dbReference type="EMBL" id="PSNX01000012">
    <property type="protein sequence ID" value="PPE65651.1"/>
    <property type="molecule type" value="Genomic_DNA"/>
</dbReference>
<comment type="caution">
    <text evidence="2">The sequence shown here is derived from an EMBL/GenBank/DDBJ whole genome shotgun (WGS) entry which is preliminary data.</text>
</comment>
<reference evidence="2 3" key="1">
    <citation type="submission" date="2018-02" db="EMBL/GenBank/DDBJ databases">
        <title>Reclassifiation of [Polyangium] brachysporum DSM 7029 as Guopingzhaonella breviflexa gen. nov., sp. nov., a member of the family Comamonadaceae.</title>
        <authorList>
            <person name="Tang B."/>
        </authorList>
    </citation>
    <scope>NUCLEOTIDE SEQUENCE [LARGE SCALE GENOMIC DNA]</scope>
    <source>
        <strain evidence="2 3">BCRC 80649</strain>
    </source>
</reference>
<dbReference type="Gene3D" id="3.40.50.2000">
    <property type="entry name" value="Glycogen Phosphorylase B"/>
    <property type="match status" value="1"/>
</dbReference>
<sequence>MSSTLRIPSSSPRARRPTVVIVCPARPEANNGNWHTARRWSRMLQGHCRIRIVERWQGEPCDLLIALHARRSADSLLRHAQAHPAVPRLLVLTGTDLYRDLAIDTSAQASLDVADGLVVLQEEGLALLPPSARTRATVIHQSVPAQGHAPFHTRWLNVLMVGHLREEKDPGTFWRAAARLAGRHDIHWTQIGRALEPRWAEGAEAVARALPRFRWLGGLPRGQTRQHIRRADVLVNCSRMEGGALVIAEAVRSGTPVLASRMSGNLGMLGPDHAGYFPVGDDAALASLVARCRDEPGFLEALQAQGQRRATLFEPDRERALVLHCVGQWLGDLM</sequence>
<dbReference type="PANTHER" id="PTHR46660:SF2">
    <property type="entry name" value="GLYCOSYLTRANSFERASE 1 DOMAIN-CONTAINING PROTEIN 1"/>
    <property type="match status" value="1"/>
</dbReference>
<dbReference type="InterPro" id="IPR027627">
    <property type="entry name" value="Glycosyltransferase_put"/>
</dbReference>
<dbReference type="OrthoDB" id="8563324at2"/>
<evidence type="ECO:0000313" key="2">
    <source>
        <dbReference type="EMBL" id="PPE65651.1"/>
    </source>
</evidence>
<dbReference type="Pfam" id="PF00534">
    <property type="entry name" value="Glycos_transf_1"/>
    <property type="match status" value="1"/>
</dbReference>
<protein>
    <submittedName>
        <fullName evidence="2">TIGR04348 family glycosyltransferase</fullName>
    </submittedName>
</protein>
<gene>
    <name evidence="2" type="ORF">C1704_13565</name>
</gene>
<accession>A0A2S5SSE7</accession>
<keyword evidence="2" id="KW-0808">Transferase</keyword>
<proteinExistence type="predicted"/>
<organism evidence="2 3">
    <name type="scientific">Caldimonas caldifontis</name>
    <dbReference type="NCBI Taxonomy" id="1452508"/>
    <lineage>
        <taxon>Bacteria</taxon>
        <taxon>Pseudomonadati</taxon>
        <taxon>Pseudomonadota</taxon>
        <taxon>Betaproteobacteria</taxon>
        <taxon>Burkholderiales</taxon>
        <taxon>Sphaerotilaceae</taxon>
        <taxon>Caldimonas</taxon>
    </lineage>
</organism>
<dbReference type="InterPro" id="IPR052622">
    <property type="entry name" value="Glycosyltransferase_G1"/>
</dbReference>
<dbReference type="NCBIfam" id="TIGR04348">
    <property type="entry name" value="selenoneine biosynthesis selenosugar synthase SenB"/>
    <property type="match status" value="1"/>
</dbReference>
<dbReference type="GO" id="GO:0016757">
    <property type="term" value="F:glycosyltransferase activity"/>
    <property type="evidence" value="ECO:0007669"/>
    <property type="project" value="InterPro"/>
</dbReference>
<dbReference type="SUPFAM" id="SSF53756">
    <property type="entry name" value="UDP-Glycosyltransferase/glycogen phosphorylase"/>
    <property type="match status" value="1"/>
</dbReference>
<evidence type="ECO:0000313" key="3">
    <source>
        <dbReference type="Proteomes" id="UP000238605"/>
    </source>
</evidence>
<evidence type="ECO:0000259" key="1">
    <source>
        <dbReference type="Pfam" id="PF00534"/>
    </source>
</evidence>
<feature type="domain" description="Glycosyl transferase family 1" evidence="1">
    <location>
        <begin position="158"/>
        <end position="306"/>
    </location>
</feature>
<dbReference type="CDD" id="cd03801">
    <property type="entry name" value="GT4_PimA-like"/>
    <property type="match status" value="1"/>
</dbReference>
<name>A0A2S5SSE7_9BURK</name>
<dbReference type="InterPro" id="IPR001296">
    <property type="entry name" value="Glyco_trans_1"/>
</dbReference>